<keyword evidence="2" id="KW-1003">Cell membrane</keyword>
<dbReference type="PANTHER" id="PTHR36115">
    <property type="entry name" value="PROLINE-RICH ANTIGEN HOMOLOG-RELATED"/>
    <property type="match status" value="1"/>
</dbReference>
<feature type="transmembrane region" description="Helical" evidence="6">
    <location>
        <begin position="63"/>
        <end position="83"/>
    </location>
</feature>
<organism evidence="8 9">
    <name type="scientific">Nostocoides japonicum T1-X7</name>
    <dbReference type="NCBI Taxonomy" id="1194083"/>
    <lineage>
        <taxon>Bacteria</taxon>
        <taxon>Bacillati</taxon>
        <taxon>Actinomycetota</taxon>
        <taxon>Actinomycetes</taxon>
        <taxon>Micrococcales</taxon>
        <taxon>Intrasporangiaceae</taxon>
        <taxon>Nostocoides</taxon>
    </lineage>
</organism>
<proteinExistence type="predicted"/>
<comment type="caution">
    <text evidence="8">The sequence shown here is derived from an EMBL/GenBank/DDBJ whole genome shotgun (WGS) entry which is preliminary data.</text>
</comment>
<keyword evidence="9" id="KW-1185">Reference proteome</keyword>
<evidence type="ECO:0000256" key="1">
    <source>
        <dbReference type="ARBA" id="ARBA00004651"/>
    </source>
</evidence>
<keyword evidence="5 6" id="KW-0472">Membrane</keyword>
<evidence type="ECO:0000256" key="3">
    <source>
        <dbReference type="ARBA" id="ARBA00022692"/>
    </source>
</evidence>
<evidence type="ECO:0000256" key="2">
    <source>
        <dbReference type="ARBA" id="ARBA00022475"/>
    </source>
</evidence>
<feature type="transmembrane region" description="Helical" evidence="6">
    <location>
        <begin position="29"/>
        <end position="51"/>
    </location>
</feature>
<feature type="domain" description="RDD" evidence="7">
    <location>
        <begin position="15"/>
        <end position="153"/>
    </location>
</feature>
<dbReference type="EMBL" id="CAJB01000223">
    <property type="protein sequence ID" value="CCH78552.1"/>
    <property type="molecule type" value="Genomic_DNA"/>
</dbReference>
<dbReference type="InterPro" id="IPR010432">
    <property type="entry name" value="RDD"/>
</dbReference>
<evidence type="ECO:0000256" key="5">
    <source>
        <dbReference type="ARBA" id="ARBA00023136"/>
    </source>
</evidence>
<dbReference type="PANTHER" id="PTHR36115:SF6">
    <property type="entry name" value="PROLINE-RICH ANTIGEN HOMOLOG"/>
    <property type="match status" value="1"/>
</dbReference>
<sequence>MPYNPVQAPATAAFAPWLKRVGAYLLDELVVLPGVVVAGIGGGIATSGLTYDVSTDTYSGSVNAFGIVVILLGLLIAIGIQAWNRWVRQGRTGQSLGKQALGITLVRMGDGRPVGALMAFVRDLCHFFDGILCYIGYLWPLWDARRQTFADKIVSTVVLDRPPA</sequence>
<evidence type="ECO:0000313" key="9">
    <source>
        <dbReference type="Proteomes" id="UP000035721"/>
    </source>
</evidence>
<dbReference type="Proteomes" id="UP000035721">
    <property type="component" value="Unassembled WGS sequence"/>
</dbReference>
<evidence type="ECO:0000259" key="7">
    <source>
        <dbReference type="Pfam" id="PF06271"/>
    </source>
</evidence>
<dbReference type="InterPro" id="IPR051791">
    <property type="entry name" value="Pra-immunoreactive"/>
</dbReference>
<gene>
    <name evidence="8" type="ORF">BN12_30078</name>
</gene>
<reference evidence="8 9" key="1">
    <citation type="journal article" date="2013" name="ISME J.">
        <title>A metabolic model for members of the genus Tetrasphaera involved in enhanced biological phosphorus removal.</title>
        <authorList>
            <person name="Kristiansen R."/>
            <person name="Nguyen H.T.T."/>
            <person name="Saunders A.M."/>
            <person name="Nielsen J.L."/>
            <person name="Wimmer R."/>
            <person name="Le V.Q."/>
            <person name="McIlroy S.J."/>
            <person name="Petrovski S."/>
            <person name="Seviour R.J."/>
            <person name="Calteau A."/>
            <person name="Nielsen K.L."/>
            <person name="Nielsen P.H."/>
        </authorList>
    </citation>
    <scope>NUCLEOTIDE SEQUENCE [LARGE SCALE GENOMIC DNA]</scope>
    <source>
        <strain evidence="8 9">T1-X7</strain>
    </source>
</reference>
<evidence type="ECO:0000313" key="8">
    <source>
        <dbReference type="EMBL" id="CCH78552.1"/>
    </source>
</evidence>
<evidence type="ECO:0000256" key="4">
    <source>
        <dbReference type="ARBA" id="ARBA00022989"/>
    </source>
</evidence>
<dbReference type="GO" id="GO:0005886">
    <property type="term" value="C:plasma membrane"/>
    <property type="evidence" value="ECO:0007669"/>
    <property type="project" value="UniProtKB-SubCell"/>
</dbReference>
<name>A0A077M0A4_9MICO</name>
<keyword evidence="4 6" id="KW-1133">Transmembrane helix</keyword>
<accession>A0A077M0A4</accession>
<dbReference type="AlphaFoldDB" id="A0A077M0A4"/>
<dbReference type="STRING" id="1194083.BN12_30078"/>
<dbReference type="Pfam" id="PF06271">
    <property type="entry name" value="RDD"/>
    <property type="match status" value="1"/>
</dbReference>
<keyword evidence="3 6" id="KW-0812">Transmembrane</keyword>
<evidence type="ECO:0000256" key="6">
    <source>
        <dbReference type="SAM" id="Phobius"/>
    </source>
</evidence>
<comment type="subcellular location">
    <subcellularLocation>
        <location evidence="1">Cell membrane</location>
        <topology evidence="1">Multi-pass membrane protein</topology>
    </subcellularLocation>
</comment>
<protein>
    <submittedName>
        <fullName evidence="8">RDD domain containing protein</fullName>
    </submittedName>
</protein>